<accession>A0A401Z223</accession>
<dbReference type="EMBL" id="BIFH01000042">
    <property type="protein sequence ID" value="GCE00821.1"/>
    <property type="molecule type" value="Genomic_DNA"/>
</dbReference>
<evidence type="ECO:0000313" key="2">
    <source>
        <dbReference type="EMBL" id="GCE00821.1"/>
    </source>
</evidence>
<dbReference type="AlphaFoldDB" id="A0A401Z223"/>
<keyword evidence="1" id="KW-0732">Signal</keyword>
<dbReference type="RefSeq" id="WP_126642510.1">
    <property type="nucleotide sequence ID" value="NZ_BIFH01000042.1"/>
</dbReference>
<feature type="chain" id="PRO_5019076573" description="Ig-like domain-containing protein" evidence="1">
    <location>
        <begin position="26"/>
        <end position="185"/>
    </location>
</feature>
<evidence type="ECO:0000256" key="1">
    <source>
        <dbReference type="SAM" id="SignalP"/>
    </source>
</evidence>
<reference evidence="2 3" key="1">
    <citation type="submission" date="2018-12" db="EMBL/GenBank/DDBJ databases">
        <title>Draft genome sequence of Embleya hyalina NBRC 13850T.</title>
        <authorList>
            <person name="Komaki H."/>
            <person name="Hosoyama A."/>
            <person name="Kimura A."/>
            <person name="Ichikawa N."/>
            <person name="Tamura T."/>
        </authorList>
    </citation>
    <scope>NUCLEOTIDE SEQUENCE [LARGE SCALE GENOMIC DNA]</scope>
    <source>
        <strain evidence="2 3">NBRC 13850</strain>
    </source>
</reference>
<proteinExistence type="predicted"/>
<sequence length="185" mass="18725">MNHTRLLGLGLVVLAAVPAFVVAGAASPAESAASALPVPVVQTCTGFQTETFTPGLNSTLRQVAGEGSGELTSCLPFGGTLPASGRVTSTMSGLMSCDGGTRTRTTTITWDDGGTSSLEESGGIETPVGGGRLAVFRGKVRSGRFVDDTTVTTRTLSPLPKPQCATEAGLTEAAGPLVVEFTHLS</sequence>
<evidence type="ECO:0008006" key="4">
    <source>
        <dbReference type="Google" id="ProtNLM"/>
    </source>
</evidence>
<dbReference type="OrthoDB" id="9829514at2"/>
<organism evidence="2 3">
    <name type="scientific">Embleya hyalina</name>
    <dbReference type="NCBI Taxonomy" id="516124"/>
    <lineage>
        <taxon>Bacteria</taxon>
        <taxon>Bacillati</taxon>
        <taxon>Actinomycetota</taxon>
        <taxon>Actinomycetes</taxon>
        <taxon>Kitasatosporales</taxon>
        <taxon>Streptomycetaceae</taxon>
        <taxon>Embleya</taxon>
    </lineage>
</organism>
<feature type="signal peptide" evidence="1">
    <location>
        <begin position="1"/>
        <end position="25"/>
    </location>
</feature>
<protein>
    <recommendedName>
        <fullName evidence="4">Ig-like domain-containing protein</fullName>
    </recommendedName>
</protein>
<dbReference type="Proteomes" id="UP000286931">
    <property type="component" value="Unassembled WGS sequence"/>
</dbReference>
<keyword evidence="3" id="KW-1185">Reference proteome</keyword>
<comment type="caution">
    <text evidence="2">The sequence shown here is derived from an EMBL/GenBank/DDBJ whole genome shotgun (WGS) entry which is preliminary data.</text>
</comment>
<gene>
    <name evidence="2" type="ORF">EHYA_08547</name>
</gene>
<name>A0A401Z223_9ACTN</name>
<evidence type="ECO:0000313" key="3">
    <source>
        <dbReference type="Proteomes" id="UP000286931"/>
    </source>
</evidence>